<dbReference type="NCBIfam" id="TIGR01488">
    <property type="entry name" value="HAD-SF-IB"/>
    <property type="match status" value="1"/>
</dbReference>
<accession>A0A1I0JL86</accession>
<dbReference type="InterPro" id="IPR050582">
    <property type="entry name" value="HAD-like_SerB"/>
</dbReference>
<name>A0A1I0JL86_9BACT</name>
<organism evidence="1 2">
    <name type="scientific">Stigmatella erecta</name>
    <dbReference type="NCBI Taxonomy" id="83460"/>
    <lineage>
        <taxon>Bacteria</taxon>
        <taxon>Pseudomonadati</taxon>
        <taxon>Myxococcota</taxon>
        <taxon>Myxococcia</taxon>
        <taxon>Myxococcales</taxon>
        <taxon>Cystobacterineae</taxon>
        <taxon>Archangiaceae</taxon>
        <taxon>Stigmatella</taxon>
    </lineage>
</organism>
<dbReference type="AlphaFoldDB" id="A0A1I0JL86"/>
<dbReference type="InterPro" id="IPR036412">
    <property type="entry name" value="HAD-like_sf"/>
</dbReference>
<dbReference type="SUPFAM" id="SSF56784">
    <property type="entry name" value="HAD-like"/>
    <property type="match status" value="1"/>
</dbReference>
<evidence type="ECO:0000313" key="1">
    <source>
        <dbReference type="EMBL" id="SEU10888.1"/>
    </source>
</evidence>
<keyword evidence="2" id="KW-1185">Reference proteome</keyword>
<dbReference type="InterPro" id="IPR023214">
    <property type="entry name" value="HAD_sf"/>
</dbReference>
<dbReference type="GO" id="GO:0005737">
    <property type="term" value="C:cytoplasm"/>
    <property type="evidence" value="ECO:0007669"/>
    <property type="project" value="TreeGrafter"/>
</dbReference>
<dbReference type="Proteomes" id="UP000199181">
    <property type="component" value="Unassembled WGS sequence"/>
</dbReference>
<reference evidence="2" key="1">
    <citation type="submission" date="2016-10" db="EMBL/GenBank/DDBJ databases">
        <authorList>
            <person name="Varghese N."/>
            <person name="Submissions S."/>
        </authorList>
    </citation>
    <scope>NUCLEOTIDE SEQUENCE [LARGE SCALE GENOMIC DNA]</scope>
    <source>
        <strain evidence="2">DSM 16858</strain>
    </source>
</reference>
<dbReference type="GO" id="GO:0000287">
    <property type="term" value="F:magnesium ion binding"/>
    <property type="evidence" value="ECO:0007669"/>
    <property type="project" value="TreeGrafter"/>
</dbReference>
<dbReference type="PANTHER" id="PTHR43344">
    <property type="entry name" value="PHOSPHOSERINE PHOSPHATASE"/>
    <property type="match status" value="1"/>
</dbReference>
<dbReference type="GO" id="GO:0036424">
    <property type="term" value="F:L-phosphoserine phosphatase activity"/>
    <property type="evidence" value="ECO:0007669"/>
    <property type="project" value="TreeGrafter"/>
</dbReference>
<dbReference type="Gene3D" id="3.90.1470.20">
    <property type="match status" value="1"/>
</dbReference>
<dbReference type="Gene3D" id="3.40.50.1000">
    <property type="entry name" value="HAD superfamily/HAD-like"/>
    <property type="match status" value="1"/>
</dbReference>
<proteinExistence type="predicted"/>
<dbReference type="PANTHER" id="PTHR43344:SF21">
    <property type="entry name" value="POLYOL PHOSPHATE PHOSPHATASE PYP1"/>
    <property type="match status" value="1"/>
</dbReference>
<evidence type="ECO:0000313" key="2">
    <source>
        <dbReference type="Proteomes" id="UP000199181"/>
    </source>
</evidence>
<sequence>MTWDIFCDFDGTVALEDVVDSLLERFAPPAWREIDQDWKLGRIGSRECLAQQVPLLNMSRAELDRHLDQLSLDAEFAAFVQEARAQGHRLTLVSDGADYAIQRILSRHGLTDIPILSNVLHQRGERAWQLGFSHFQEKCSTGTGPCLCGRSKRNPREPAGGRPCLLIGAGASDCCVAQWADFVFAKKGLMGHCALRGLPYQAIQGFADARGLLPGLAQRLPSGFQPAAPPLLRGVGGASCG</sequence>
<dbReference type="RefSeq" id="WP_093521424.1">
    <property type="nucleotide sequence ID" value="NZ_FOIJ01000007.1"/>
</dbReference>
<protein>
    <submittedName>
        <fullName evidence="1">Haloacid Dehalogenase superfamily, subfamily IB, phosphoserine phosphatase-like/2,3-diketo-5-methylthio-1-phosphopentane phosphatase</fullName>
    </submittedName>
</protein>
<gene>
    <name evidence="1" type="ORF">SAMN05443639_107379</name>
</gene>
<dbReference type="Pfam" id="PF12710">
    <property type="entry name" value="HAD"/>
    <property type="match status" value="1"/>
</dbReference>
<dbReference type="GO" id="GO:0006564">
    <property type="term" value="P:L-serine biosynthetic process"/>
    <property type="evidence" value="ECO:0007669"/>
    <property type="project" value="TreeGrafter"/>
</dbReference>
<dbReference type="EMBL" id="FOIJ01000007">
    <property type="protein sequence ID" value="SEU10888.1"/>
    <property type="molecule type" value="Genomic_DNA"/>
</dbReference>